<sequence>MKPAYQAFLHELKTFIPESRLIIDPLRTLAYGTDASFYRLIPQIVVRVESEQEVIGLIGRARAAQIPLTFRAAGTSLSGQAITDSVLVQLGDGWNGYRVLDDARRISLQPGVIGAQANRALAPFNRKIGPDPASINAARIGGIAANNASGMCCGTAQNSYRTLASMRMVLADGTLIDTADPDSVAAFRESHRKTLGELDRLARETRANAALRARIEHKYRLKNTTGYALNALVDFEDPVEILQHLMIGSEGTLGFIAEISYHTVDEHPHKASALIFFDRVRTCCEAVALLKSTPVSAVELIDRAGLHSVEDQPGLPAFIRELPGDAAALLVETRAATPEQLETQVAVISSAIAQLPTSQPLRFTSDAAEYGRYWAIRKGLFPAVGAVRATGTTVIIEDVAFPVERLAEAVAELHGIFAKWHYPEALIFGHALEGNLHFVFTQAFDTPQALERYEGLMDDVAQMVVGRFDGSLKAEHGTGRNMAPYVELEWGQEAYALMWQLKALLDPEEILNPGVLLNRDPRVHLKTSSRCRRPTRWSTSASSAASASQAVRPGT</sequence>
<protein>
    <recommendedName>
        <fullName evidence="7">D-lactate dehydrogenase (cytochrome)</fullName>
        <ecNumber evidence="7">1.1.2.4</ecNumber>
    </recommendedName>
</protein>
<keyword evidence="11" id="KW-1185">Reference proteome</keyword>
<name>A0ABW1ZWN2_9GAMM</name>
<dbReference type="Gene3D" id="1.10.45.10">
    <property type="entry name" value="Vanillyl-alcohol Oxidase, Chain A, domain 4"/>
    <property type="match status" value="1"/>
</dbReference>
<keyword evidence="3" id="KW-0285">Flavoprotein</keyword>
<dbReference type="InterPro" id="IPR016169">
    <property type="entry name" value="FAD-bd_PCMH_sub2"/>
</dbReference>
<dbReference type="Gene3D" id="3.30.465.10">
    <property type="match status" value="1"/>
</dbReference>
<evidence type="ECO:0000313" key="11">
    <source>
        <dbReference type="Proteomes" id="UP001596422"/>
    </source>
</evidence>
<dbReference type="Proteomes" id="UP001596422">
    <property type="component" value="Unassembled WGS sequence"/>
</dbReference>
<evidence type="ECO:0000256" key="3">
    <source>
        <dbReference type="ARBA" id="ARBA00022630"/>
    </source>
</evidence>
<keyword evidence="4" id="KW-0274">FAD</keyword>
<dbReference type="InterPro" id="IPR016164">
    <property type="entry name" value="FAD-linked_Oxase-like_C"/>
</dbReference>
<evidence type="ECO:0000256" key="5">
    <source>
        <dbReference type="ARBA" id="ARBA00022946"/>
    </source>
</evidence>
<dbReference type="SUPFAM" id="SSF56176">
    <property type="entry name" value="FAD-binding/transporter-associated domain-like"/>
    <property type="match status" value="1"/>
</dbReference>
<dbReference type="PANTHER" id="PTHR11748:SF111">
    <property type="entry name" value="D-LACTATE DEHYDROGENASE, MITOCHONDRIAL-RELATED"/>
    <property type="match status" value="1"/>
</dbReference>
<dbReference type="InterPro" id="IPR004113">
    <property type="entry name" value="FAD-bd_oxidored_4_C"/>
</dbReference>
<dbReference type="Gene3D" id="3.30.70.2740">
    <property type="match status" value="1"/>
</dbReference>
<feature type="region of interest" description="Disordered" evidence="8">
    <location>
        <begin position="528"/>
        <end position="555"/>
    </location>
</feature>
<comment type="similarity">
    <text evidence="2">Belongs to the FAD-binding oxidoreductase/transferase type 4 family.</text>
</comment>
<dbReference type="EC" id="1.1.2.4" evidence="7"/>
<evidence type="ECO:0000256" key="7">
    <source>
        <dbReference type="ARBA" id="ARBA00038897"/>
    </source>
</evidence>
<dbReference type="InterPro" id="IPR016166">
    <property type="entry name" value="FAD-bd_PCMH"/>
</dbReference>
<dbReference type="RefSeq" id="WP_379908143.1">
    <property type="nucleotide sequence ID" value="NZ_JBHSWE010000001.1"/>
</dbReference>
<evidence type="ECO:0000256" key="4">
    <source>
        <dbReference type="ARBA" id="ARBA00022827"/>
    </source>
</evidence>
<dbReference type="InterPro" id="IPR016167">
    <property type="entry name" value="FAD-bd_PCMH_sub1"/>
</dbReference>
<reference evidence="11" key="1">
    <citation type="journal article" date="2019" name="Int. J. Syst. Evol. Microbiol.">
        <title>The Global Catalogue of Microorganisms (GCM) 10K type strain sequencing project: providing services to taxonomists for standard genome sequencing and annotation.</title>
        <authorList>
            <consortium name="The Broad Institute Genomics Platform"/>
            <consortium name="The Broad Institute Genome Sequencing Center for Infectious Disease"/>
            <person name="Wu L."/>
            <person name="Ma J."/>
        </authorList>
    </citation>
    <scope>NUCLEOTIDE SEQUENCE [LARGE SCALE GENOMIC DNA]</scope>
    <source>
        <strain evidence="11">NBRC 111756</strain>
    </source>
</reference>
<dbReference type="PANTHER" id="PTHR11748">
    <property type="entry name" value="D-LACTATE DEHYDROGENASE"/>
    <property type="match status" value="1"/>
</dbReference>
<gene>
    <name evidence="10" type="ORF">ACFQDL_05415</name>
</gene>
<dbReference type="SUPFAM" id="SSF55103">
    <property type="entry name" value="FAD-linked oxidases, C-terminal domain"/>
    <property type="match status" value="1"/>
</dbReference>
<dbReference type="InterPro" id="IPR016171">
    <property type="entry name" value="Vanillyl_alc_oxidase_C-sub2"/>
</dbReference>
<dbReference type="EMBL" id="JBHSWE010000001">
    <property type="protein sequence ID" value="MFC6669592.1"/>
    <property type="molecule type" value="Genomic_DNA"/>
</dbReference>
<feature type="compositionally biased region" description="Low complexity" evidence="8">
    <location>
        <begin position="540"/>
        <end position="555"/>
    </location>
</feature>
<feature type="domain" description="FAD-binding PCMH-type" evidence="9">
    <location>
        <begin position="38"/>
        <end position="266"/>
    </location>
</feature>
<evidence type="ECO:0000256" key="8">
    <source>
        <dbReference type="SAM" id="MobiDB-lite"/>
    </source>
</evidence>
<evidence type="ECO:0000256" key="1">
    <source>
        <dbReference type="ARBA" id="ARBA00001974"/>
    </source>
</evidence>
<evidence type="ECO:0000259" key="9">
    <source>
        <dbReference type="PROSITE" id="PS51387"/>
    </source>
</evidence>
<comment type="cofactor">
    <cofactor evidence="1">
        <name>FAD</name>
        <dbReference type="ChEBI" id="CHEBI:57692"/>
    </cofactor>
</comment>
<accession>A0ABW1ZWN2</accession>
<dbReference type="InterPro" id="IPR006094">
    <property type="entry name" value="Oxid_FAD_bind_N"/>
</dbReference>
<evidence type="ECO:0000256" key="2">
    <source>
        <dbReference type="ARBA" id="ARBA00008000"/>
    </source>
</evidence>
<dbReference type="Gene3D" id="3.30.43.10">
    <property type="entry name" value="Uridine Diphospho-n-acetylenolpyruvylglucosamine Reductase, domain 2"/>
    <property type="match status" value="1"/>
</dbReference>
<dbReference type="Pfam" id="PF01565">
    <property type="entry name" value="FAD_binding_4"/>
    <property type="match status" value="1"/>
</dbReference>
<evidence type="ECO:0000313" key="10">
    <source>
        <dbReference type="EMBL" id="MFC6669592.1"/>
    </source>
</evidence>
<evidence type="ECO:0000256" key="6">
    <source>
        <dbReference type="ARBA" id="ARBA00023002"/>
    </source>
</evidence>
<organism evidence="10 11">
    <name type="scientific">Marinobacterium aestuariivivens</name>
    <dbReference type="NCBI Taxonomy" id="1698799"/>
    <lineage>
        <taxon>Bacteria</taxon>
        <taxon>Pseudomonadati</taxon>
        <taxon>Pseudomonadota</taxon>
        <taxon>Gammaproteobacteria</taxon>
        <taxon>Oceanospirillales</taxon>
        <taxon>Oceanospirillaceae</taxon>
        <taxon>Marinobacterium</taxon>
    </lineage>
</organism>
<keyword evidence="6" id="KW-0560">Oxidoreductase</keyword>
<dbReference type="InterPro" id="IPR036318">
    <property type="entry name" value="FAD-bd_PCMH-like_sf"/>
</dbReference>
<comment type="caution">
    <text evidence="10">The sequence shown here is derived from an EMBL/GenBank/DDBJ whole genome shotgun (WGS) entry which is preliminary data.</text>
</comment>
<dbReference type="Pfam" id="PF02913">
    <property type="entry name" value="FAD-oxidase_C"/>
    <property type="match status" value="1"/>
</dbReference>
<proteinExistence type="inferred from homology"/>
<dbReference type="PROSITE" id="PS51387">
    <property type="entry name" value="FAD_PCMH"/>
    <property type="match status" value="1"/>
</dbReference>
<keyword evidence="5" id="KW-0809">Transit peptide</keyword>